<dbReference type="RefSeq" id="WP_135266599.1">
    <property type="nucleotide sequence ID" value="NZ_CP038436.1"/>
</dbReference>
<sequence length="74" mass="8085">MNFLFGDESKMPDLTDSLLESGLVDSTGVLELVDFLETDMGVVVADDETLPANLDSIENLTRFVMRKRATSTSA</sequence>
<dbReference type="Proteomes" id="UP000294853">
    <property type="component" value="Chromosome"/>
</dbReference>
<organism evidence="1 2">
    <name type="scientific">Nocardioides seonyuensis</name>
    <dbReference type="NCBI Taxonomy" id="2518371"/>
    <lineage>
        <taxon>Bacteria</taxon>
        <taxon>Bacillati</taxon>
        <taxon>Actinomycetota</taxon>
        <taxon>Actinomycetes</taxon>
        <taxon>Propionibacteriales</taxon>
        <taxon>Nocardioidaceae</taxon>
        <taxon>Nocardioides</taxon>
    </lineage>
</organism>
<evidence type="ECO:0000313" key="1">
    <source>
        <dbReference type="EMBL" id="QBX54627.1"/>
    </source>
</evidence>
<dbReference type="EMBL" id="CP038436">
    <property type="protein sequence ID" value="QBX54627.1"/>
    <property type="molecule type" value="Genomic_DNA"/>
</dbReference>
<accession>A0A4P7IF76</accession>
<dbReference type="Gene3D" id="1.10.1200.10">
    <property type="entry name" value="ACP-like"/>
    <property type="match status" value="1"/>
</dbReference>
<proteinExistence type="predicted"/>
<reference evidence="1 2" key="1">
    <citation type="submission" date="2019-03" db="EMBL/GenBank/DDBJ databases">
        <title>Three New Species of Nocardioides, Nocardioides euryhalodurans sp. nov., Nocardioides seonyuensis sp. nov. and Nocardioides eburneoflavus sp. nov. Iolated from Soil.</title>
        <authorList>
            <person name="Roh S.G."/>
            <person name="Lee C."/>
            <person name="Kim M.-K."/>
            <person name="Kim S.B."/>
        </authorList>
    </citation>
    <scope>NUCLEOTIDE SEQUENCE [LARGE SCALE GENOMIC DNA]</scope>
    <source>
        <strain evidence="1 2">MMS17-SY207-3</strain>
    </source>
</reference>
<dbReference type="AlphaFoldDB" id="A0A4P7IF76"/>
<gene>
    <name evidence="1" type="ORF">EXE58_03515</name>
</gene>
<keyword evidence="2" id="KW-1185">Reference proteome</keyword>
<dbReference type="SUPFAM" id="SSF47336">
    <property type="entry name" value="ACP-like"/>
    <property type="match status" value="1"/>
</dbReference>
<evidence type="ECO:0000313" key="2">
    <source>
        <dbReference type="Proteomes" id="UP000294853"/>
    </source>
</evidence>
<dbReference type="OrthoDB" id="2625323at2"/>
<dbReference type="KEGG" id="nsn:EXE58_03515"/>
<name>A0A4P7IF76_9ACTN</name>
<dbReference type="InterPro" id="IPR036736">
    <property type="entry name" value="ACP-like_sf"/>
</dbReference>
<protein>
    <submittedName>
        <fullName evidence="1">Acyl carrier protein</fullName>
    </submittedName>
</protein>